<accession>A0A0X1U799</accession>
<dbReference type="Proteomes" id="UP000068026">
    <property type="component" value="Chromosome"/>
</dbReference>
<dbReference type="EMBL" id="CP014223">
    <property type="protein sequence ID" value="AMJ40813.1"/>
    <property type="molecule type" value="Genomic_DNA"/>
</dbReference>
<evidence type="ECO:0000313" key="4">
    <source>
        <dbReference type="Proteomes" id="UP000184204"/>
    </source>
</evidence>
<evidence type="ECO:0000313" key="3">
    <source>
        <dbReference type="Proteomes" id="UP000068026"/>
    </source>
</evidence>
<keyword evidence="3" id="KW-1185">Reference proteome</keyword>
<reference evidence="1 3" key="1">
    <citation type="journal article" date="2016" name="Genome Announc.">
        <title>Complete Genome Sequence of the Amino Acid-Fermenting Clostridium propionicum X2 (DSM 1682).</title>
        <authorList>
            <person name="Poehlein A."/>
            <person name="Schlien K."/>
            <person name="Chowdhury N.P."/>
            <person name="Gottschalk G."/>
            <person name="Buckel W."/>
            <person name="Daniel R."/>
        </authorList>
    </citation>
    <scope>NUCLEOTIDE SEQUENCE [LARGE SCALE GENOMIC DNA]</scope>
    <source>
        <strain evidence="1 3">X2</strain>
    </source>
</reference>
<name>A0A0X1U799_ANAPI</name>
<dbReference type="EMBL" id="FQUA01000006">
    <property type="protein sequence ID" value="SHE74059.1"/>
    <property type="molecule type" value="Genomic_DNA"/>
</dbReference>
<dbReference type="AlphaFoldDB" id="A0A0X1U799"/>
<reference evidence="4" key="3">
    <citation type="submission" date="2016-11" db="EMBL/GenBank/DDBJ databases">
        <authorList>
            <person name="Jaros S."/>
            <person name="Januszkiewicz K."/>
            <person name="Wedrychowicz H."/>
        </authorList>
    </citation>
    <scope>NUCLEOTIDE SEQUENCE [LARGE SCALE GENOMIC DNA]</scope>
    <source>
        <strain evidence="4">DSM 1682</strain>
    </source>
</reference>
<reference evidence="3" key="2">
    <citation type="submission" date="2016-01" db="EMBL/GenBank/DDBJ databases">
        <authorList>
            <person name="Poehlein A."/>
            <person name="Schlien K."/>
            <person name="Gottschalk G."/>
            <person name="Buckel W."/>
            <person name="Daniel R."/>
        </authorList>
    </citation>
    <scope>NUCLEOTIDE SEQUENCE [LARGE SCALE GENOMIC DNA]</scope>
    <source>
        <strain evidence="3">X2</strain>
    </source>
</reference>
<proteinExistence type="predicted"/>
<reference evidence="2" key="4">
    <citation type="submission" date="2016-11" db="EMBL/GenBank/DDBJ databases">
        <authorList>
            <person name="Varghese N."/>
            <person name="Submissions S."/>
        </authorList>
    </citation>
    <scope>NUCLEOTIDE SEQUENCE</scope>
    <source>
        <strain evidence="2">DSM 1682</strain>
    </source>
</reference>
<evidence type="ECO:0000313" key="2">
    <source>
        <dbReference type="EMBL" id="SHE74059.1"/>
    </source>
</evidence>
<gene>
    <name evidence="1" type="ORF">CPRO_12200</name>
    <name evidence="2" type="ORF">SAMN02745151_01631</name>
</gene>
<evidence type="ECO:0000313" key="1">
    <source>
        <dbReference type="EMBL" id="AMJ40813.1"/>
    </source>
</evidence>
<protein>
    <submittedName>
        <fullName evidence="2">Uncharacterized protein</fullName>
    </submittedName>
</protein>
<dbReference type="Proteomes" id="UP000184204">
    <property type="component" value="Unassembled WGS sequence"/>
</dbReference>
<organism evidence="2 4">
    <name type="scientific">Anaerotignum propionicum DSM 1682</name>
    <dbReference type="NCBI Taxonomy" id="991789"/>
    <lineage>
        <taxon>Bacteria</taxon>
        <taxon>Bacillati</taxon>
        <taxon>Bacillota</taxon>
        <taxon>Clostridia</taxon>
        <taxon>Lachnospirales</taxon>
        <taxon>Anaerotignaceae</taxon>
        <taxon>Anaerotignum</taxon>
    </lineage>
</organism>
<dbReference type="KEGG" id="cpro:CPRO_12200"/>
<sequence>MVRYCKRSEFPCMNHNRLKKMKEEFISRIGSYEQIERFFKMPNLPRVKTFRLGNKRVEII</sequence>